<dbReference type="GO" id="GO:0016020">
    <property type="term" value="C:membrane"/>
    <property type="evidence" value="ECO:0007669"/>
    <property type="project" value="UniProtKB-SubCell"/>
</dbReference>
<dbReference type="EMBL" id="SACT01000009">
    <property type="protein sequence ID" value="RVT48826.1"/>
    <property type="molecule type" value="Genomic_DNA"/>
</dbReference>
<sequence length="235" mass="24001">MTSLWVYLGASPLLWLLLTVGVYVLALRLQRAAGGTPWLNPVLTSVAVLVGVLTLTDTPYSVYFDGAQFVHFLLGTATVALAIPLRRQWAEVKATLTPAVLTLLAGNLMGALLAMAIVKLWGAPAALVASIAPKGVTAPVAMAVAERVGGLPSLTAVLVIASGILGATMATPLLNAARITDWAARGLAVGITAHGIGTARAFQVNMVAGTFAGVAMAASTVVTSLLVPLLVPLFA</sequence>
<protein>
    <submittedName>
        <fullName evidence="6">LrgB family protein</fullName>
    </submittedName>
</protein>
<feature type="transmembrane region" description="Helical" evidence="5">
    <location>
        <begin position="62"/>
        <end position="83"/>
    </location>
</feature>
<dbReference type="PANTHER" id="PTHR30249:SF0">
    <property type="entry name" value="PLASTIDAL GLYCOLATE_GLYCERATE TRANSLOCATOR 1, CHLOROPLASTIC"/>
    <property type="match status" value="1"/>
</dbReference>
<evidence type="ECO:0000256" key="5">
    <source>
        <dbReference type="SAM" id="Phobius"/>
    </source>
</evidence>
<evidence type="ECO:0000256" key="4">
    <source>
        <dbReference type="ARBA" id="ARBA00023136"/>
    </source>
</evidence>
<feature type="transmembrane region" description="Helical" evidence="5">
    <location>
        <begin position="182"/>
        <end position="202"/>
    </location>
</feature>
<dbReference type="PANTHER" id="PTHR30249">
    <property type="entry name" value="PUTATIVE SEROTONIN TRANSPORTER"/>
    <property type="match status" value="1"/>
</dbReference>
<proteinExistence type="predicted"/>
<keyword evidence="2 5" id="KW-0812">Transmembrane</keyword>
<dbReference type="OrthoDB" id="9811701at2"/>
<keyword evidence="7" id="KW-1185">Reference proteome</keyword>
<keyword evidence="3 5" id="KW-1133">Transmembrane helix</keyword>
<comment type="caution">
    <text evidence="6">The sequence shown here is derived from an EMBL/GenBank/DDBJ whole genome shotgun (WGS) entry which is preliminary data.</text>
</comment>
<organism evidence="6 7">
    <name type="scientific">Rubrivivax albus</name>
    <dbReference type="NCBI Taxonomy" id="2499835"/>
    <lineage>
        <taxon>Bacteria</taxon>
        <taxon>Pseudomonadati</taxon>
        <taxon>Pseudomonadota</taxon>
        <taxon>Betaproteobacteria</taxon>
        <taxon>Burkholderiales</taxon>
        <taxon>Sphaerotilaceae</taxon>
        <taxon>Rubrivivax</taxon>
    </lineage>
</organism>
<dbReference type="RefSeq" id="WP_128200331.1">
    <property type="nucleotide sequence ID" value="NZ_SACT01000009.1"/>
</dbReference>
<evidence type="ECO:0000256" key="1">
    <source>
        <dbReference type="ARBA" id="ARBA00004141"/>
    </source>
</evidence>
<dbReference type="Proteomes" id="UP000288178">
    <property type="component" value="Unassembled WGS sequence"/>
</dbReference>
<evidence type="ECO:0000313" key="6">
    <source>
        <dbReference type="EMBL" id="RVT48826.1"/>
    </source>
</evidence>
<keyword evidence="4 5" id="KW-0472">Membrane</keyword>
<comment type="subcellular location">
    <subcellularLocation>
        <location evidence="1">Membrane</location>
        <topology evidence="1">Multi-pass membrane protein</topology>
    </subcellularLocation>
</comment>
<feature type="transmembrane region" description="Helical" evidence="5">
    <location>
        <begin position="38"/>
        <end position="56"/>
    </location>
</feature>
<reference evidence="6 7" key="1">
    <citation type="submission" date="2019-01" db="EMBL/GenBank/DDBJ databases">
        <authorList>
            <person name="Chen W.-M."/>
        </authorList>
    </citation>
    <scope>NUCLEOTIDE SEQUENCE [LARGE SCALE GENOMIC DNA]</scope>
    <source>
        <strain evidence="6 7">ICH-3</strain>
    </source>
</reference>
<evidence type="ECO:0000256" key="2">
    <source>
        <dbReference type="ARBA" id="ARBA00022692"/>
    </source>
</evidence>
<evidence type="ECO:0000256" key="3">
    <source>
        <dbReference type="ARBA" id="ARBA00022989"/>
    </source>
</evidence>
<accession>A0A3S2TNA1</accession>
<dbReference type="Pfam" id="PF04172">
    <property type="entry name" value="LrgB"/>
    <property type="match status" value="1"/>
</dbReference>
<feature type="transmembrane region" description="Helical" evidence="5">
    <location>
        <begin position="6"/>
        <end position="26"/>
    </location>
</feature>
<dbReference type="AlphaFoldDB" id="A0A3S2TNA1"/>
<dbReference type="InterPro" id="IPR007300">
    <property type="entry name" value="CidB/LrgB"/>
</dbReference>
<feature type="transmembrane region" description="Helical" evidence="5">
    <location>
        <begin position="208"/>
        <end position="231"/>
    </location>
</feature>
<evidence type="ECO:0000313" key="7">
    <source>
        <dbReference type="Proteomes" id="UP000288178"/>
    </source>
</evidence>
<feature type="transmembrane region" description="Helical" evidence="5">
    <location>
        <begin position="95"/>
        <end position="118"/>
    </location>
</feature>
<feature type="transmembrane region" description="Helical" evidence="5">
    <location>
        <begin position="151"/>
        <end position="170"/>
    </location>
</feature>
<gene>
    <name evidence="6" type="ORF">ENE75_20905</name>
</gene>
<name>A0A3S2TNA1_9BURK</name>